<reference evidence="1" key="1">
    <citation type="journal article" date="2017" name="Nature">
        <title>The sunflower genome provides insights into oil metabolism, flowering and Asterid evolution.</title>
        <authorList>
            <person name="Badouin H."/>
            <person name="Gouzy J."/>
            <person name="Grassa C.J."/>
            <person name="Murat F."/>
            <person name="Staton S.E."/>
            <person name="Cottret L."/>
            <person name="Lelandais-Briere C."/>
            <person name="Owens G.L."/>
            <person name="Carrere S."/>
            <person name="Mayjonade B."/>
            <person name="Legrand L."/>
            <person name="Gill N."/>
            <person name="Kane N.C."/>
            <person name="Bowers J.E."/>
            <person name="Hubner S."/>
            <person name="Bellec A."/>
            <person name="Berard A."/>
            <person name="Berges H."/>
            <person name="Blanchet N."/>
            <person name="Boniface M.C."/>
            <person name="Brunel D."/>
            <person name="Catrice O."/>
            <person name="Chaidir N."/>
            <person name="Claudel C."/>
            <person name="Donnadieu C."/>
            <person name="Faraut T."/>
            <person name="Fievet G."/>
            <person name="Helmstetter N."/>
            <person name="King M."/>
            <person name="Knapp S.J."/>
            <person name="Lai Z."/>
            <person name="Le Paslier M.C."/>
            <person name="Lippi Y."/>
            <person name="Lorenzon L."/>
            <person name="Mandel J.R."/>
            <person name="Marage G."/>
            <person name="Marchand G."/>
            <person name="Marquand E."/>
            <person name="Bret-Mestries E."/>
            <person name="Morien E."/>
            <person name="Nambeesan S."/>
            <person name="Nguyen T."/>
            <person name="Pegot-Espagnet P."/>
            <person name="Pouilly N."/>
            <person name="Raftis F."/>
            <person name="Sallet E."/>
            <person name="Schiex T."/>
            <person name="Thomas J."/>
            <person name="Vandecasteele C."/>
            <person name="Vares D."/>
            <person name="Vear F."/>
            <person name="Vautrin S."/>
            <person name="Crespi M."/>
            <person name="Mangin B."/>
            <person name="Burke J.M."/>
            <person name="Salse J."/>
            <person name="Munos S."/>
            <person name="Vincourt P."/>
            <person name="Rieseberg L.H."/>
            <person name="Langlade N.B."/>
        </authorList>
    </citation>
    <scope>NUCLEOTIDE SEQUENCE</scope>
    <source>
        <tissue evidence="1">Leaves</tissue>
    </source>
</reference>
<dbReference type="Gramene" id="mRNA:HanXRQr2_Chr07g0297781">
    <property type="protein sequence ID" value="mRNA:HanXRQr2_Chr07g0297781"/>
    <property type="gene ID" value="HanXRQr2_Chr07g0297781"/>
</dbReference>
<dbReference type="Proteomes" id="UP000215914">
    <property type="component" value="Unassembled WGS sequence"/>
</dbReference>
<dbReference type="AlphaFoldDB" id="A0A9K3ILL4"/>
<accession>A0A9K3ILL4</accession>
<sequence>MFSGVERHASFAKVNNFSISENLIFLNHIANGFQGTQMVYERFILNIPVLQNKRECPSYYNGTGLFCVRTTRQPNGFMSPFFF</sequence>
<organism evidence="1 2">
    <name type="scientific">Helianthus annuus</name>
    <name type="common">Common sunflower</name>
    <dbReference type="NCBI Taxonomy" id="4232"/>
    <lineage>
        <taxon>Eukaryota</taxon>
        <taxon>Viridiplantae</taxon>
        <taxon>Streptophyta</taxon>
        <taxon>Embryophyta</taxon>
        <taxon>Tracheophyta</taxon>
        <taxon>Spermatophyta</taxon>
        <taxon>Magnoliopsida</taxon>
        <taxon>eudicotyledons</taxon>
        <taxon>Gunneridae</taxon>
        <taxon>Pentapetalae</taxon>
        <taxon>asterids</taxon>
        <taxon>campanulids</taxon>
        <taxon>Asterales</taxon>
        <taxon>Asteraceae</taxon>
        <taxon>Asteroideae</taxon>
        <taxon>Heliantheae alliance</taxon>
        <taxon>Heliantheae</taxon>
        <taxon>Helianthus</taxon>
    </lineage>
</organism>
<protein>
    <submittedName>
        <fullName evidence="1">Uncharacterized protein</fullName>
    </submittedName>
</protein>
<gene>
    <name evidence="1" type="ORF">HanXRQr2_Chr07g0297781</name>
</gene>
<evidence type="ECO:0000313" key="2">
    <source>
        <dbReference type="Proteomes" id="UP000215914"/>
    </source>
</evidence>
<comment type="caution">
    <text evidence="1">The sequence shown here is derived from an EMBL/GenBank/DDBJ whole genome shotgun (WGS) entry which is preliminary data.</text>
</comment>
<name>A0A9K3ILL4_HELAN</name>
<keyword evidence="2" id="KW-1185">Reference proteome</keyword>
<evidence type="ECO:0000313" key="1">
    <source>
        <dbReference type="EMBL" id="KAF5798852.1"/>
    </source>
</evidence>
<proteinExistence type="predicted"/>
<dbReference type="EMBL" id="MNCJ02000322">
    <property type="protein sequence ID" value="KAF5798852.1"/>
    <property type="molecule type" value="Genomic_DNA"/>
</dbReference>
<reference evidence="1" key="2">
    <citation type="submission" date="2020-06" db="EMBL/GenBank/DDBJ databases">
        <title>Helianthus annuus Genome sequencing and assembly Release 2.</title>
        <authorList>
            <person name="Gouzy J."/>
            <person name="Langlade N."/>
            <person name="Munos S."/>
        </authorList>
    </citation>
    <scope>NUCLEOTIDE SEQUENCE</scope>
    <source>
        <tissue evidence="1">Leaves</tissue>
    </source>
</reference>